<keyword evidence="3" id="KW-0813">Transport</keyword>
<feature type="domain" description="Solute-binding protein family 5" evidence="6">
    <location>
        <begin position="82"/>
        <end position="485"/>
    </location>
</feature>
<sequence length="569" mass="62189">MKLWKRLTALCLSALVCVTLLTACGRKESADGRASLSVCVGETPATYDPIYAQQIGDQTILNHLYENLMRLETGENGQTIAVPGAAKSVDMKENSDGTVTYTFRLRGGKWSDGVEVKASDFVYAWQRLADPATGSVYAPLLSIVSGYAEAQASGDMSLLAVSAKSSTTLVMTLTGHYDWFLREVCTSIATMPLRQDVVQRLKQEADAANDNLKEDETPRRWWSDPTRLVTNGPYTASAEDENALTLTENTAYGKKLTGPEDLTFRFGDTQTAEVLYDQGVVDAVWPLTEEEMAEQMEADETWQAEPVLETYSVMFNCSRLEDESIRKALSLVIDREQLTAMAGITAQPAEGLVPPGVPEDNADLDFRACGGSLLDNDPESYADRCQDAVDLMQNAGYDRGSDLSAELGALEYLYVDQGSNKTVAMALCGMWGHYLGVNVTPRAVTPAELASAMRSGNYTLAGMSVSAVCSDAECFLMDWTTGNRDNFLHYENSAYDTLMSIIAGAEDGSARMGCLHDAEDLLLEIDCAISPLYTVGTAWKLRDTYLGAIRDPRGWFDFRGVYPKPVTVQ</sequence>
<dbReference type="InterPro" id="IPR039424">
    <property type="entry name" value="SBP_5"/>
</dbReference>
<dbReference type="CDD" id="cd08504">
    <property type="entry name" value="PBP2_OppA"/>
    <property type="match status" value="1"/>
</dbReference>
<dbReference type="Proteomes" id="UP000620327">
    <property type="component" value="Unassembled WGS sequence"/>
</dbReference>
<dbReference type="InterPro" id="IPR000914">
    <property type="entry name" value="SBP_5_dom"/>
</dbReference>
<reference evidence="7" key="1">
    <citation type="submission" date="2020-08" db="EMBL/GenBank/DDBJ databases">
        <title>Genome public.</title>
        <authorList>
            <person name="Liu C."/>
            <person name="Sun Q."/>
        </authorList>
    </citation>
    <scope>NUCLEOTIDE SEQUENCE</scope>
    <source>
        <strain evidence="7">BX15</strain>
    </source>
</reference>
<dbReference type="RefSeq" id="WP_187013355.1">
    <property type="nucleotide sequence ID" value="NZ_JACOQI010000001.1"/>
</dbReference>
<dbReference type="EMBL" id="JACOQI010000001">
    <property type="protein sequence ID" value="MBC5768957.1"/>
    <property type="molecule type" value="Genomic_DNA"/>
</dbReference>
<dbReference type="InterPro" id="IPR030678">
    <property type="entry name" value="Peptide/Ni-bd"/>
</dbReference>
<gene>
    <name evidence="7" type="ORF">H8Z83_01145</name>
</gene>
<dbReference type="GO" id="GO:0030313">
    <property type="term" value="C:cell envelope"/>
    <property type="evidence" value="ECO:0007669"/>
    <property type="project" value="UniProtKB-SubCell"/>
</dbReference>
<comment type="caution">
    <text evidence="7">The sequence shown here is derived from an EMBL/GenBank/DDBJ whole genome shotgun (WGS) entry which is preliminary data.</text>
</comment>
<keyword evidence="8" id="KW-1185">Reference proteome</keyword>
<evidence type="ECO:0000313" key="7">
    <source>
        <dbReference type="EMBL" id="MBC5768957.1"/>
    </source>
</evidence>
<dbReference type="Gene3D" id="3.10.105.10">
    <property type="entry name" value="Dipeptide-binding Protein, Domain 3"/>
    <property type="match status" value="1"/>
</dbReference>
<evidence type="ECO:0000313" key="8">
    <source>
        <dbReference type="Proteomes" id="UP000620327"/>
    </source>
</evidence>
<dbReference type="GO" id="GO:1904680">
    <property type="term" value="F:peptide transmembrane transporter activity"/>
    <property type="evidence" value="ECO:0007669"/>
    <property type="project" value="TreeGrafter"/>
</dbReference>
<dbReference type="PANTHER" id="PTHR30290">
    <property type="entry name" value="PERIPLASMIC BINDING COMPONENT OF ABC TRANSPORTER"/>
    <property type="match status" value="1"/>
</dbReference>
<evidence type="ECO:0000256" key="2">
    <source>
        <dbReference type="ARBA" id="ARBA00005695"/>
    </source>
</evidence>
<organism evidence="7 8">
    <name type="scientific">Dysosmobacter segnis</name>
    <dbReference type="NCBI Taxonomy" id="2763042"/>
    <lineage>
        <taxon>Bacteria</taxon>
        <taxon>Bacillati</taxon>
        <taxon>Bacillota</taxon>
        <taxon>Clostridia</taxon>
        <taxon>Eubacteriales</taxon>
        <taxon>Oscillospiraceae</taxon>
        <taxon>Dysosmobacter</taxon>
    </lineage>
</organism>
<feature type="chain" id="PRO_5038452936" evidence="5">
    <location>
        <begin position="23"/>
        <end position="569"/>
    </location>
</feature>
<keyword evidence="4 5" id="KW-0732">Signal</keyword>
<dbReference type="GO" id="GO:0043190">
    <property type="term" value="C:ATP-binding cassette (ABC) transporter complex"/>
    <property type="evidence" value="ECO:0007669"/>
    <property type="project" value="InterPro"/>
</dbReference>
<dbReference type="PROSITE" id="PS51257">
    <property type="entry name" value="PROKAR_LIPOPROTEIN"/>
    <property type="match status" value="1"/>
</dbReference>
<comment type="subcellular location">
    <subcellularLocation>
        <location evidence="1">Cell envelope</location>
    </subcellularLocation>
</comment>
<dbReference type="Gene3D" id="3.40.190.10">
    <property type="entry name" value="Periplasmic binding protein-like II"/>
    <property type="match status" value="1"/>
</dbReference>
<evidence type="ECO:0000256" key="4">
    <source>
        <dbReference type="ARBA" id="ARBA00022729"/>
    </source>
</evidence>
<feature type="signal peptide" evidence="5">
    <location>
        <begin position="1"/>
        <end position="22"/>
    </location>
</feature>
<dbReference type="Gene3D" id="3.90.76.10">
    <property type="entry name" value="Dipeptide-binding Protein, Domain 1"/>
    <property type="match status" value="1"/>
</dbReference>
<dbReference type="PIRSF" id="PIRSF002741">
    <property type="entry name" value="MppA"/>
    <property type="match status" value="1"/>
</dbReference>
<name>A0A923MDZ3_9FIRM</name>
<evidence type="ECO:0000259" key="6">
    <source>
        <dbReference type="Pfam" id="PF00496"/>
    </source>
</evidence>
<comment type="similarity">
    <text evidence="2">Belongs to the bacterial solute-binding protein 5 family.</text>
</comment>
<protein>
    <submittedName>
        <fullName evidence="7">Peptide ABC transporter substrate-binding protein</fullName>
    </submittedName>
</protein>
<dbReference type="GO" id="GO:0015833">
    <property type="term" value="P:peptide transport"/>
    <property type="evidence" value="ECO:0007669"/>
    <property type="project" value="TreeGrafter"/>
</dbReference>
<evidence type="ECO:0000256" key="3">
    <source>
        <dbReference type="ARBA" id="ARBA00022448"/>
    </source>
</evidence>
<accession>A0A923MDZ3</accession>
<proteinExistence type="inferred from homology"/>
<evidence type="ECO:0000256" key="1">
    <source>
        <dbReference type="ARBA" id="ARBA00004196"/>
    </source>
</evidence>
<dbReference type="SUPFAM" id="SSF53850">
    <property type="entry name" value="Periplasmic binding protein-like II"/>
    <property type="match status" value="1"/>
</dbReference>
<evidence type="ECO:0000256" key="5">
    <source>
        <dbReference type="SAM" id="SignalP"/>
    </source>
</evidence>
<dbReference type="GO" id="GO:0042597">
    <property type="term" value="C:periplasmic space"/>
    <property type="evidence" value="ECO:0007669"/>
    <property type="project" value="UniProtKB-ARBA"/>
</dbReference>
<dbReference type="Pfam" id="PF00496">
    <property type="entry name" value="SBP_bac_5"/>
    <property type="match status" value="1"/>
</dbReference>
<dbReference type="PANTHER" id="PTHR30290:SF10">
    <property type="entry name" value="PERIPLASMIC OLIGOPEPTIDE-BINDING PROTEIN-RELATED"/>
    <property type="match status" value="1"/>
</dbReference>
<dbReference type="AlphaFoldDB" id="A0A923MDZ3"/>